<accession>A0A2G3E210</accession>
<dbReference type="Proteomes" id="UP000224563">
    <property type="component" value="Unassembled WGS sequence"/>
</dbReference>
<sequence length="967" mass="108841">MKAELFPFQKRALSELRMKSTEAVYRYERTHSKQVVSFTAPTGAGKTIIMAALIESIFFGDEAYPEQPEAIVVWLSDSPQLNEQSKDKIDLKADKIRLGQCVTVQDDSFDQEMFNDGHIYFLNTQKLGKSSNLTKHTDNRQYTIWETLANTAREKSDRLYFIIDEAHRGMQGREAGRATTIMQKFLKGSPEDGIEAMPVVIGMSATSARFNALVQGIASDTQYVVVTTDEVRASGLLKDRIVISYPEDNTGNKDMAVLQAAADEWKDKWDHWYQYCYEQHYAYVNPVLVIQVQNATASSISATDLDDCVQKIEERTGIRFQEGEVVHTFGDANNVIRINGLNVPYVAPSAIAEDKRIRVVFFKESLSTGWDCPRAETMMSFRHATDATYIAQLLGRMIRTPMQMHIQVDETLNDVHLYLPYFNSDTVKEVVEELQNAEGGDIPADIYGESLDTRVMDTLSVRPRNTSGGGIRHTPTYPGQISLFDQPGGTQSSEVHDGAGQYGSSGQTGSTSGVHEIPSGINAGTNNAAGGTTHQAASQQPEETQNTQAAGAAPAAGVTQTRPAGNATQTEPEHVQETFIDPLDREGVVKAINDSGLLSYDVRNVRISNYLNSLYSLARLLRQSGKYQDATDDVLEEIVKMIREYVGDLKRNGKYDDMAKRIMEFQMKSQVFDAFGETVDDNIVHMFMSSTDIDIDRQFRRAETKLGNEGVGNKYGHYYYDEDDPNAYKIDVILYASNDDCYARLLAYAEKMFHKMNDDYRRKIVGLGDRFIKQYDAIVSNGDVVSKHNFRLPETISLPHEVNGKDYDDHLFVDDHGKARINLNNWEEGVLVEEQGQADYVCWLRNPPRKPWSLCIPYEMGGEQKPAYPDFVIIRKDSDDEYVVDILEPHDPTRIDNLGKARGFAEYARQNPGVGRIQLIRMAKDAVGHNRFKRLDMAMSAVRDKVARAMTNDELDHIFDTDGFFME</sequence>
<dbReference type="InterPro" id="IPR014001">
    <property type="entry name" value="Helicase_ATP-bd"/>
</dbReference>
<evidence type="ECO:0000256" key="1">
    <source>
        <dbReference type="SAM" id="MobiDB-lite"/>
    </source>
</evidence>
<dbReference type="InterPro" id="IPR006935">
    <property type="entry name" value="Helicase/UvrB_N"/>
</dbReference>
<keyword evidence="3" id="KW-0378">Hydrolase</keyword>
<proteinExistence type="predicted"/>
<reference evidence="3 4" key="2">
    <citation type="submission" date="2017-10" db="EMBL/GenBank/DDBJ databases">
        <authorList>
            <person name="Banno H."/>
            <person name="Chua N.-H."/>
        </authorList>
    </citation>
    <scope>NUCLEOTIDE SEQUENCE [LARGE SCALE GENOMIC DNA]</scope>
    <source>
        <strain evidence="3 4">JK623</strain>
    </source>
</reference>
<keyword evidence="4" id="KW-1185">Reference proteome</keyword>
<name>A0A2G3E210_9FIRM</name>
<evidence type="ECO:0000313" key="4">
    <source>
        <dbReference type="Proteomes" id="UP000224563"/>
    </source>
</evidence>
<dbReference type="InterPro" id="IPR027417">
    <property type="entry name" value="P-loop_NTPase"/>
</dbReference>
<feature type="compositionally biased region" description="Low complexity" evidence="1">
    <location>
        <begin position="522"/>
        <end position="533"/>
    </location>
</feature>
<keyword evidence="3" id="KW-0255">Endonuclease</keyword>
<feature type="compositionally biased region" description="Low complexity" evidence="1">
    <location>
        <begin position="498"/>
        <end position="513"/>
    </location>
</feature>
<dbReference type="GO" id="GO:0004519">
    <property type="term" value="F:endonuclease activity"/>
    <property type="evidence" value="ECO:0007669"/>
    <property type="project" value="UniProtKB-KW"/>
</dbReference>
<keyword evidence="3" id="KW-0540">Nuclease</keyword>
<dbReference type="SUPFAM" id="SSF52540">
    <property type="entry name" value="P-loop containing nucleoside triphosphate hydrolases"/>
    <property type="match status" value="1"/>
</dbReference>
<gene>
    <name evidence="3" type="ORF">CSX02_08320</name>
</gene>
<feature type="region of interest" description="Disordered" evidence="1">
    <location>
        <begin position="461"/>
        <end position="574"/>
    </location>
</feature>
<dbReference type="GO" id="GO:0016787">
    <property type="term" value="F:hydrolase activity"/>
    <property type="evidence" value="ECO:0007669"/>
    <property type="project" value="InterPro"/>
</dbReference>
<dbReference type="Gene3D" id="3.40.50.300">
    <property type="entry name" value="P-loop containing nucleotide triphosphate hydrolases"/>
    <property type="match status" value="1"/>
</dbReference>
<feature type="compositionally biased region" description="Polar residues" evidence="1">
    <location>
        <begin position="558"/>
        <end position="570"/>
    </location>
</feature>
<organism evidence="3 4">
    <name type="scientific">Agathobacter ruminis</name>
    <dbReference type="NCBI Taxonomy" id="1712665"/>
    <lineage>
        <taxon>Bacteria</taxon>
        <taxon>Bacillati</taxon>
        <taxon>Bacillota</taxon>
        <taxon>Clostridia</taxon>
        <taxon>Lachnospirales</taxon>
        <taxon>Lachnospiraceae</taxon>
        <taxon>Agathobacter</taxon>
    </lineage>
</organism>
<dbReference type="SMART" id="SM00487">
    <property type="entry name" value="DEXDc"/>
    <property type="match status" value="1"/>
</dbReference>
<dbReference type="RefSeq" id="WP_099386327.1">
    <property type="nucleotide sequence ID" value="NZ_JANSWH010000052.1"/>
</dbReference>
<dbReference type="AlphaFoldDB" id="A0A2G3E210"/>
<dbReference type="Pfam" id="PF04851">
    <property type="entry name" value="ResIII"/>
    <property type="match status" value="1"/>
</dbReference>
<reference evidence="3 4" key="1">
    <citation type="submission" date="2017-10" db="EMBL/GenBank/DDBJ databases">
        <title>Resolving the taxonomy of Roseburia spp., Eubacterium rectale and Agathobacter spp. through phylogenomic analysis.</title>
        <authorList>
            <person name="Sheridan P.O."/>
            <person name="Walker A.W."/>
            <person name="Duncan S.H."/>
            <person name="Scott K.P."/>
            <person name="Toole P.W.O."/>
            <person name="Luis P."/>
            <person name="Flint H.J."/>
        </authorList>
    </citation>
    <scope>NUCLEOTIDE SEQUENCE [LARGE SCALE GENOMIC DNA]</scope>
    <source>
        <strain evidence="3 4">JK623</strain>
    </source>
</reference>
<dbReference type="EMBL" id="PDYG01000064">
    <property type="protein sequence ID" value="PHU37327.1"/>
    <property type="molecule type" value="Genomic_DNA"/>
</dbReference>
<comment type="caution">
    <text evidence="3">The sequence shown here is derived from an EMBL/GenBank/DDBJ whole genome shotgun (WGS) entry which is preliminary data.</text>
</comment>
<dbReference type="GO" id="GO:0003677">
    <property type="term" value="F:DNA binding"/>
    <property type="evidence" value="ECO:0007669"/>
    <property type="project" value="InterPro"/>
</dbReference>
<feature type="compositionally biased region" description="Polar residues" evidence="1">
    <location>
        <begin position="534"/>
        <end position="548"/>
    </location>
</feature>
<feature type="domain" description="Helicase ATP-binding" evidence="2">
    <location>
        <begin position="1"/>
        <end position="240"/>
    </location>
</feature>
<dbReference type="GO" id="GO:0005524">
    <property type="term" value="F:ATP binding"/>
    <property type="evidence" value="ECO:0007669"/>
    <property type="project" value="InterPro"/>
</dbReference>
<evidence type="ECO:0000313" key="3">
    <source>
        <dbReference type="EMBL" id="PHU37327.1"/>
    </source>
</evidence>
<protein>
    <submittedName>
        <fullName evidence="3">Restriction endonuclease subunit R</fullName>
    </submittedName>
</protein>
<evidence type="ECO:0000259" key="2">
    <source>
        <dbReference type="SMART" id="SM00487"/>
    </source>
</evidence>